<accession>A0ABS0IZV1</accession>
<dbReference type="RefSeq" id="WP_196607978.1">
    <property type="nucleotide sequence ID" value="NZ_VRYY01000028.1"/>
</dbReference>
<dbReference type="SMART" id="SM00062">
    <property type="entry name" value="PBPb"/>
    <property type="match status" value="1"/>
</dbReference>
<comment type="caution">
    <text evidence="4">The sequence shown here is derived from an EMBL/GenBank/DDBJ whole genome shotgun (WGS) entry which is preliminary data.</text>
</comment>
<dbReference type="SUPFAM" id="SSF53850">
    <property type="entry name" value="Periplasmic binding protein-like II"/>
    <property type="match status" value="1"/>
</dbReference>
<feature type="signal peptide" evidence="2">
    <location>
        <begin position="1"/>
        <end position="20"/>
    </location>
</feature>
<evidence type="ECO:0000256" key="1">
    <source>
        <dbReference type="ARBA" id="ARBA00022729"/>
    </source>
</evidence>
<proteinExistence type="predicted"/>
<dbReference type="PANTHER" id="PTHR35936">
    <property type="entry name" value="MEMBRANE-BOUND LYTIC MUREIN TRANSGLYCOSYLASE F"/>
    <property type="match status" value="1"/>
</dbReference>
<dbReference type="InterPro" id="IPR001638">
    <property type="entry name" value="Solute-binding_3/MltF_N"/>
</dbReference>
<keyword evidence="1 2" id="KW-0732">Signal</keyword>
<feature type="domain" description="Solute-binding protein family 3/N-terminal" evidence="3">
    <location>
        <begin position="36"/>
        <end position="259"/>
    </location>
</feature>
<evidence type="ECO:0000256" key="2">
    <source>
        <dbReference type="SAM" id="SignalP"/>
    </source>
</evidence>
<dbReference type="EMBL" id="VRYY01000028">
    <property type="protein sequence ID" value="MBG3875717.1"/>
    <property type="molecule type" value="Genomic_DNA"/>
</dbReference>
<dbReference type="PANTHER" id="PTHR35936:SF25">
    <property type="entry name" value="ABC TRANSPORTER SUBSTRATE-BINDING PROTEIN"/>
    <property type="match status" value="1"/>
</dbReference>
<evidence type="ECO:0000313" key="5">
    <source>
        <dbReference type="Proteomes" id="UP001194469"/>
    </source>
</evidence>
<dbReference type="Proteomes" id="UP001194469">
    <property type="component" value="Unassembled WGS sequence"/>
</dbReference>
<dbReference type="Gene3D" id="3.40.190.10">
    <property type="entry name" value="Periplasmic binding protein-like II"/>
    <property type="match status" value="2"/>
</dbReference>
<gene>
    <name evidence="4" type="ORF">FVW20_01425</name>
</gene>
<reference evidence="4 5" key="1">
    <citation type="submission" date="2019-08" db="EMBL/GenBank/DDBJ databases">
        <authorList>
            <person name="Luo N."/>
        </authorList>
    </citation>
    <scope>NUCLEOTIDE SEQUENCE [LARGE SCALE GENOMIC DNA]</scope>
    <source>
        <strain evidence="4 5">NCIMB 9442</strain>
    </source>
</reference>
<name>A0ABS0IZV1_9BACT</name>
<dbReference type="Pfam" id="PF00497">
    <property type="entry name" value="SBP_bac_3"/>
    <property type="match status" value="1"/>
</dbReference>
<evidence type="ECO:0000313" key="4">
    <source>
        <dbReference type="EMBL" id="MBG3875717.1"/>
    </source>
</evidence>
<protein>
    <submittedName>
        <fullName evidence="4">Amino acid ABC transporter substrate-binding protein</fullName>
    </submittedName>
</protein>
<keyword evidence="5" id="KW-1185">Reference proteome</keyword>
<feature type="chain" id="PRO_5046030294" evidence="2">
    <location>
        <begin position="21"/>
        <end position="264"/>
    </location>
</feature>
<sequence>MAVLFALALPTVPSPSTALASGGAASPADDARNGAFLMVNTVYPPYVVELADGSVGGTATALAEELFRRLSLPVRQRLLPWNRALRMTEDGAADGVSMLAHAPERDASMAFSVPVAVAHQSFYYASPAHDGFAWQQYEDLRPYRIGLVQGYTYAPAFLAAVKRLDLVVEYSPSDESNFAKLRSGRVDLCLSNDLVAESYLNSQQDLRSAVGKAKRPVRSYPLYMAFSRNSPLAGRLAEINAEIGRMRADGTLQRILGPEAVQPR</sequence>
<evidence type="ECO:0000259" key="3">
    <source>
        <dbReference type="SMART" id="SM00062"/>
    </source>
</evidence>
<organism evidence="4 5">
    <name type="scientific">Nitratidesulfovibrio oxamicus</name>
    <dbReference type="NCBI Taxonomy" id="32016"/>
    <lineage>
        <taxon>Bacteria</taxon>
        <taxon>Pseudomonadati</taxon>
        <taxon>Thermodesulfobacteriota</taxon>
        <taxon>Desulfovibrionia</taxon>
        <taxon>Desulfovibrionales</taxon>
        <taxon>Desulfovibrionaceae</taxon>
        <taxon>Nitratidesulfovibrio</taxon>
    </lineage>
</organism>